<proteinExistence type="predicted"/>
<protein>
    <submittedName>
        <fullName evidence="1">Uncharacterized protein</fullName>
    </submittedName>
</protein>
<feature type="non-terminal residue" evidence="1">
    <location>
        <position position="1"/>
    </location>
</feature>
<accession>A0ABS9SD72</accession>
<sequence length="90" mass="10186">EFSLRERLEAFSKNVIAKHFPNTPKDRCLLRPAMIEALIELEPVSTSEFVEVIPEYLRKSTEPQEARQYLGQVLEIVAGSEVAQTADPTI</sequence>
<gene>
    <name evidence="1" type="ORF">MLE19_22355</name>
</gene>
<name>A0ABS9SD72_9GAMM</name>
<keyword evidence="2" id="KW-1185">Reference proteome</keyword>
<evidence type="ECO:0000313" key="2">
    <source>
        <dbReference type="Proteomes" id="UP001320609"/>
    </source>
</evidence>
<dbReference type="Proteomes" id="UP001320609">
    <property type="component" value="Unassembled WGS sequence"/>
</dbReference>
<reference evidence="1 2" key="1">
    <citation type="submission" date="2022-03" db="EMBL/GenBank/DDBJ databases">
        <title>Genomic signatures underlying metal tolerance in selected Arctic bacterial isolates.</title>
        <authorList>
            <person name="Thomas F.A."/>
            <person name="Venkatachalam S."/>
            <person name="Krishnan K.P."/>
        </authorList>
    </citation>
    <scope>NUCLEOTIDE SEQUENCE [LARGE SCALE GENOMIC DNA]</scope>
    <source>
        <strain evidence="1 2">HM116</strain>
    </source>
</reference>
<organism evidence="1 2">
    <name type="scientific">Vreelandella neptunia</name>
    <dbReference type="NCBI Taxonomy" id="115551"/>
    <lineage>
        <taxon>Bacteria</taxon>
        <taxon>Pseudomonadati</taxon>
        <taxon>Pseudomonadota</taxon>
        <taxon>Gammaproteobacteria</taxon>
        <taxon>Oceanospirillales</taxon>
        <taxon>Halomonadaceae</taxon>
        <taxon>Vreelandella</taxon>
    </lineage>
</organism>
<evidence type="ECO:0000313" key="1">
    <source>
        <dbReference type="EMBL" id="MCH4814063.1"/>
    </source>
</evidence>
<dbReference type="EMBL" id="JAKVTW010000034">
    <property type="protein sequence ID" value="MCH4814063.1"/>
    <property type="molecule type" value="Genomic_DNA"/>
</dbReference>
<dbReference type="RefSeq" id="WP_240720551.1">
    <property type="nucleotide sequence ID" value="NZ_JAKVTW010000034.1"/>
</dbReference>
<comment type="caution">
    <text evidence="1">The sequence shown here is derived from an EMBL/GenBank/DDBJ whole genome shotgun (WGS) entry which is preliminary data.</text>
</comment>